<protein>
    <submittedName>
        <fullName evidence="1">Uncharacterized protein</fullName>
    </submittedName>
</protein>
<reference evidence="1" key="1">
    <citation type="submission" date="2018-05" db="EMBL/GenBank/DDBJ databases">
        <authorList>
            <person name="Lanie J.A."/>
            <person name="Ng W.-L."/>
            <person name="Kazmierczak K.M."/>
            <person name="Andrzejewski T.M."/>
            <person name="Davidsen T.M."/>
            <person name="Wayne K.J."/>
            <person name="Tettelin H."/>
            <person name="Glass J.I."/>
            <person name="Rusch D."/>
            <person name="Podicherti R."/>
            <person name="Tsui H.-C.T."/>
            <person name="Winkler M.E."/>
        </authorList>
    </citation>
    <scope>NUCLEOTIDE SEQUENCE</scope>
</reference>
<gene>
    <name evidence="1" type="ORF">METZ01_LOCUS284472</name>
</gene>
<dbReference type="EMBL" id="UINC01084721">
    <property type="protein sequence ID" value="SVC31618.1"/>
    <property type="molecule type" value="Genomic_DNA"/>
</dbReference>
<dbReference type="AlphaFoldDB" id="A0A382L3R7"/>
<organism evidence="1">
    <name type="scientific">marine metagenome</name>
    <dbReference type="NCBI Taxonomy" id="408172"/>
    <lineage>
        <taxon>unclassified sequences</taxon>
        <taxon>metagenomes</taxon>
        <taxon>ecological metagenomes</taxon>
    </lineage>
</organism>
<sequence>MRKIILLTLLSCSASFVFASEHDLLDAESCKETKEGIGYFLGIADYLFKENEKNNKTMQTEKERKANEKELFGGAIVFSQLAANYSTVYEVWCKD</sequence>
<accession>A0A382L3R7</accession>
<evidence type="ECO:0000313" key="1">
    <source>
        <dbReference type="EMBL" id="SVC31618.1"/>
    </source>
</evidence>
<proteinExistence type="predicted"/>
<name>A0A382L3R7_9ZZZZ</name>